<dbReference type="GO" id="GO:0005886">
    <property type="term" value="C:plasma membrane"/>
    <property type="evidence" value="ECO:0007669"/>
    <property type="project" value="UniProtKB-SubCell"/>
</dbReference>
<dbReference type="EMBL" id="GL451131">
    <property type="protein sequence ID" value="EFN79923.1"/>
    <property type="molecule type" value="Genomic_DNA"/>
</dbReference>
<name>E2BWG7_HARSA</name>
<dbReference type="PANTHER" id="PTHR21137">
    <property type="entry name" value="ODORANT RECEPTOR"/>
    <property type="match status" value="1"/>
</dbReference>
<dbReference type="OMA" id="YMSTHFT"/>
<keyword evidence="8 11" id="KW-0675">Receptor</keyword>
<keyword evidence="7 10" id="KW-0472">Membrane</keyword>
<dbReference type="AlphaFoldDB" id="E2BWG7"/>
<keyword evidence="6 10" id="KW-1133">Transmembrane helix</keyword>
<keyword evidence="2" id="KW-1003">Cell membrane</keyword>
<dbReference type="PANTHER" id="PTHR21137:SF35">
    <property type="entry name" value="ODORANT RECEPTOR 19A-RELATED"/>
    <property type="match status" value="1"/>
</dbReference>
<dbReference type="InterPro" id="IPR004117">
    <property type="entry name" value="7tm6_olfct_rcpt"/>
</dbReference>
<evidence type="ECO:0000256" key="4">
    <source>
        <dbReference type="ARBA" id="ARBA00022692"/>
    </source>
</evidence>
<dbReference type="Proteomes" id="UP000008237">
    <property type="component" value="Unassembled WGS sequence"/>
</dbReference>
<dbReference type="OrthoDB" id="6597368at2759"/>
<keyword evidence="9" id="KW-0807">Transducer</keyword>
<evidence type="ECO:0000256" key="2">
    <source>
        <dbReference type="ARBA" id="ARBA00022475"/>
    </source>
</evidence>
<keyword evidence="3" id="KW-0716">Sensory transduction</keyword>
<protein>
    <submittedName>
        <fullName evidence="11">Odorant receptor 46a, isoform A</fullName>
    </submittedName>
</protein>
<evidence type="ECO:0000256" key="8">
    <source>
        <dbReference type="ARBA" id="ARBA00023170"/>
    </source>
</evidence>
<sequence>MQGLLPYRVWLPYDPNVTLMFWITSIQQIMSVIFATVVNVGTETLIFGFFLQTCAQLEILGSRLRKFVASSTTRRHRKDVPPSTNAAKSMISQQIRHHLSIYDYAKTANNIYNQILFFQFFASILVLCTSVYYMSTHFTEAESTTMLIYIFCMFVQIFLYCWSGNEVILKSMSLGDMAYNMDWYLLSISEKKDLLMIMKRSTIPIRFTSSFLITLSLESYCNILKTSYSAFNVLQQS</sequence>
<dbReference type="GO" id="GO:0005549">
    <property type="term" value="F:odorant binding"/>
    <property type="evidence" value="ECO:0007669"/>
    <property type="project" value="InterPro"/>
</dbReference>
<feature type="transmembrane region" description="Helical" evidence="10">
    <location>
        <begin position="20"/>
        <end position="41"/>
    </location>
</feature>
<organism evidence="12">
    <name type="scientific">Harpegnathos saltator</name>
    <name type="common">Jerdon's jumping ant</name>
    <dbReference type="NCBI Taxonomy" id="610380"/>
    <lineage>
        <taxon>Eukaryota</taxon>
        <taxon>Metazoa</taxon>
        <taxon>Ecdysozoa</taxon>
        <taxon>Arthropoda</taxon>
        <taxon>Hexapoda</taxon>
        <taxon>Insecta</taxon>
        <taxon>Pterygota</taxon>
        <taxon>Neoptera</taxon>
        <taxon>Endopterygota</taxon>
        <taxon>Hymenoptera</taxon>
        <taxon>Apocrita</taxon>
        <taxon>Aculeata</taxon>
        <taxon>Formicoidea</taxon>
        <taxon>Formicidae</taxon>
        <taxon>Ponerinae</taxon>
        <taxon>Ponerini</taxon>
        <taxon>Harpegnathos</taxon>
    </lineage>
</organism>
<feature type="transmembrane region" description="Helical" evidence="10">
    <location>
        <begin position="146"/>
        <end position="163"/>
    </location>
</feature>
<accession>E2BWG7</accession>
<reference evidence="11 12" key="1">
    <citation type="journal article" date="2010" name="Science">
        <title>Genomic comparison of the ants Camponotus floridanus and Harpegnathos saltator.</title>
        <authorList>
            <person name="Bonasio R."/>
            <person name="Zhang G."/>
            <person name="Ye C."/>
            <person name="Mutti N.S."/>
            <person name="Fang X."/>
            <person name="Qin N."/>
            <person name="Donahue G."/>
            <person name="Yang P."/>
            <person name="Li Q."/>
            <person name="Li C."/>
            <person name="Zhang P."/>
            <person name="Huang Z."/>
            <person name="Berger S.L."/>
            <person name="Reinberg D."/>
            <person name="Wang J."/>
            <person name="Liebig J."/>
        </authorList>
    </citation>
    <scope>NUCLEOTIDE SEQUENCE [LARGE SCALE GENOMIC DNA]</scope>
    <source>
        <strain evidence="11 12">R22 G/1</strain>
    </source>
</reference>
<keyword evidence="5" id="KW-0552">Olfaction</keyword>
<keyword evidence="4 10" id="KW-0812">Transmembrane</keyword>
<gene>
    <name evidence="11" type="ORF">EAI_16205</name>
</gene>
<comment type="subcellular location">
    <subcellularLocation>
        <location evidence="1">Cell membrane</location>
        <topology evidence="1">Multi-pass membrane protein</topology>
    </subcellularLocation>
</comment>
<keyword evidence="12" id="KW-1185">Reference proteome</keyword>
<proteinExistence type="predicted"/>
<dbReference type="FunCoup" id="E2BWG7">
    <property type="interactions" value="45"/>
</dbReference>
<dbReference type="GO" id="GO:0007165">
    <property type="term" value="P:signal transduction"/>
    <property type="evidence" value="ECO:0007669"/>
    <property type="project" value="UniProtKB-KW"/>
</dbReference>
<feature type="transmembrane region" description="Helical" evidence="10">
    <location>
        <begin position="115"/>
        <end position="134"/>
    </location>
</feature>
<evidence type="ECO:0000313" key="12">
    <source>
        <dbReference type="Proteomes" id="UP000008237"/>
    </source>
</evidence>
<dbReference type="GO" id="GO:0004984">
    <property type="term" value="F:olfactory receptor activity"/>
    <property type="evidence" value="ECO:0007669"/>
    <property type="project" value="InterPro"/>
</dbReference>
<evidence type="ECO:0000256" key="1">
    <source>
        <dbReference type="ARBA" id="ARBA00004651"/>
    </source>
</evidence>
<evidence type="ECO:0000256" key="5">
    <source>
        <dbReference type="ARBA" id="ARBA00022725"/>
    </source>
</evidence>
<evidence type="ECO:0000256" key="10">
    <source>
        <dbReference type="SAM" id="Phobius"/>
    </source>
</evidence>
<evidence type="ECO:0000256" key="9">
    <source>
        <dbReference type="ARBA" id="ARBA00023224"/>
    </source>
</evidence>
<evidence type="ECO:0000313" key="11">
    <source>
        <dbReference type="EMBL" id="EFN79923.1"/>
    </source>
</evidence>
<evidence type="ECO:0000256" key="3">
    <source>
        <dbReference type="ARBA" id="ARBA00022606"/>
    </source>
</evidence>
<evidence type="ECO:0000256" key="6">
    <source>
        <dbReference type="ARBA" id="ARBA00022989"/>
    </source>
</evidence>
<evidence type="ECO:0000256" key="7">
    <source>
        <dbReference type="ARBA" id="ARBA00023136"/>
    </source>
</evidence>
<dbReference type="InParanoid" id="E2BWG7"/>
<dbReference type="Pfam" id="PF02949">
    <property type="entry name" value="7tm_6"/>
    <property type="match status" value="1"/>
</dbReference>